<organism evidence="2 3">
    <name type="scientific">Hungatella hathewayi</name>
    <dbReference type="NCBI Taxonomy" id="154046"/>
    <lineage>
        <taxon>Bacteria</taxon>
        <taxon>Bacillati</taxon>
        <taxon>Bacillota</taxon>
        <taxon>Clostridia</taxon>
        <taxon>Lachnospirales</taxon>
        <taxon>Lachnospiraceae</taxon>
        <taxon>Hungatella</taxon>
    </lineage>
</organism>
<protein>
    <submittedName>
        <fullName evidence="2">XRE family transcriptional regulator</fullName>
    </submittedName>
</protein>
<dbReference type="Gene3D" id="1.10.260.40">
    <property type="entry name" value="lambda repressor-like DNA-binding domains"/>
    <property type="match status" value="1"/>
</dbReference>
<proteinExistence type="predicted"/>
<dbReference type="Proteomes" id="UP000261023">
    <property type="component" value="Unassembled WGS sequence"/>
</dbReference>
<evidence type="ECO:0000259" key="1">
    <source>
        <dbReference type="PROSITE" id="PS50943"/>
    </source>
</evidence>
<reference evidence="2 3" key="1">
    <citation type="submission" date="2018-08" db="EMBL/GenBank/DDBJ databases">
        <title>A genome reference for cultivated species of the human gut microbiota.</title>
        <authorList>
            <person name="Zou Y."/>
            <person name="Xue W."/>
            <person name="Luo G."/>
        </authorList>
    </citation>
    <scope>NUCLEOTIDE SEQUENCE [LARGE SCALE GENOMIC DNA]</scope>
    <source>
        <strain evidence="2 3">AF19-13AC</strain>
    </source>
</reference>
<dbReference type="Pfam" id="PF13443">
    <property type="entry name" value="HTH_26"/>
    <property type="match status" value="1"/>
</dbReference>
<dbReference type="AlphaFoldDB" id="A0A3E3DNN1"/>
<accession>A0A3E3DNN1</accession>
<dbReference type="SUPFAM" id="SSF47413">
    <property type="entry name" value="lambda repressor-like DNA-binding domains"/>
    <property type="match status" value="1"/>
</dbReference>
<dbReference type="RefSeq" id="WP_025530842.1">
    <property type="nucleotide sequence ID" value="NZ_QTJW01000005.1"/>
</dbReference>
<dbReference type="EMBL" id="QTJW01000005">
    <property type="protein sequence ID" value="RGD70902.1"/>
    <property type="molecule type" value="Genomic_DNA"/>
</dbReference>
<comment type="caution">
    <text evidence="2">The sequence shown here is derived from an EMBL/GenBank/DDBJ whole genome shotgun (WGS) entry which is preliminary data.</text>
</comment>
<dbReference type="InterPro" id="IPR001387">
    <property type="entry name" value="Cro/C1-type_HTH"/>
</dbReference>
<dbReference type="SMART" id="SM00530">
    <property type="entry name" value="HTH_XRE"/>
    <property type="match status" value="1"/>
</dbReference>
<dbReference type="GO" id="GO:0003677">
    <property type="term" value="F:DNA binding"/>
    <property type="evidence" value="ECO:0007669"/>
    <property type="project" value="InterPro"/>
</dbReference>
<dbReference type="PROSITE" id="PS50943">
    <property type="entry name" value="HTH_CROC1"/>
    <property type="match status" value="1"/>
</dbReference>
<dbReference type="CDD" id="cd00093">
    <property type="entry name" value="HTH_XRE"/>
    <property type="match status" value="1"/>
</dbReference>
<feature type="domain" description="HTH cro/C1-type" evidence="1">
    <location>
        <begin position="7"/>
        <end position="60"/>
    </location>
</feature>
<dbReference type="InterPro" id="IPR010982">
    <property type="entry name" value="Lambda_DNA-bd_dom_sf"/>
</dbReference>
<evidence type="ECO:0000313" key="2">
    <source>
        <dbReference type="EMBL" id="RGD70902.1"/>
    </source>
</evidence>
<gene>
    <name evidence="2" type="ORF">DWX31_08250</name>
</gene>
<evidence type="ECO:0000313" key="3">
    <source>
        <dbReference type="Proteomes" id="UP000261023"/>
    </source>
</evidence>
<name>A0A3E3DNN1_9FIRM</name>
<sequence>MHLINNIIKIMESQNITAYKLEKDTGIKQSTFQGWKRGSEPSADKIYILLSYLNVSANELFGYDQARDLLNEPQKEMVSIMEDMEEREQWKAVGIIENYSQNIKSEVENESDESSISKIS</sequence>
<dbReference type="OrthoDB" id="1649314at2"/>